<feature type="transmembrane region" description="Helical" evidence="2">
    <location>
        <begin position="94"/>
        <end position="113"/>
    </location>
</feature>
<sequence>MADPSNGWPARFVVMVQLAAWCTVGALLLHMGLASLRPEAAGPGVNAISPATAPATNDTDEEAAEVLAVNATAETSPPAASRNKTSAHYRPSSVLMITVGSTMLVLGPVVLMIREIESRRHYDRFTKPMRLIDVRSSAGMKGWEETGDPRENPLTNGIVRHDSHVRKSGVTRPGLNLDRLGGKRAG</sequence>
<comment type="caution">
    <text evidence="3">The sequence shown here is derived from an EMBL/GenBank/DDBJ whole genome shotgun (WGS) entry which is preliminary data.</text>
</comment>
<keyword evidence="2" id="KW-0812">Transmembrane</keyword>
<evidence type="ECO:0000313" key="3">
    <source>
        <dbReference type="EMBL" id="KAJ8874375.1"/>
    </source>
</evidence>
<evidence type="ECO:0000256" key="1">
    <source>
        <dbReference type="SAM" id="MobiDB-lite"/>
    </source>
</evidence>
<evidence type="ECO:0000256" key="2">
    <source>
        <dbReference type="SAM" id="Phobius"/>
    </source>
</evidence>
<keyword evidence="4" id="KW-1185">Reference proteome</keyword>
<dbReference type="Proteomes" id="UP001159363">
    <property type="component" value="Chromosome 9"/>
</dbReference>
<feature type="transmembrane region" description="Helical" evidence="2">
    <location>
        <begin position="12"/>
        <end position="33"/>
    </location>
</feature>
<organism evidence="3 4">
    <name type="scientific">Dryococelus australis</name>
    <dbReference type="NCBI Taxonomy" id="614101"/>
    <lineage>
        <taxon>Eukaryota</taxon>
        <taxon>Metazoa</taxon>
        <taxon>Ecdysozoa</taxon>
        <taxon>Arthropoda</taxon>
        <taxon>Hexapoda</taxon>
        <taxon>Insecta</taxon>
        <taxon>Pterygota</taxon>
        <taxon>Neoptera</taxon>
        <taxon>Polyneoptera</taxon>
        <taxon>Phasmatodea</taxon>
        <taxon>Verophasmatodea</taxon>
        <taxon>Anareolatae</taxon>
        <taxon>Phasmatidae</taxon>
        <taxon>Eurycanthinae</taxon>
        <taxon>Dryococelus</taxon>
    </lineage>
</organism>
<evidence type="ECO:0008006" key="5">
    <source>
        <dbReference type="Google" id="ProtNLM"/>
    </source>
</evidence>
<protein>
    <recommendedName>
        <fullName evidence="5">Transmembrane protein</fullName>
    </recommendedName>
</protein>
<keyword evidence="2" id="KW-0472">Membrane</keyword>
<proteinExistence type="predicted"/>
<feature type="region of interest" description="Disordered" evidence="1">
    <location>
        <begin position="165"/>
        <end position="186"/>
    </location>
</feature>
<evidence type="ECO:0000313" key="4">
    <source>
        <dbReference type="Proteomes" id="UP001159363"/>
    </source>
</evidence>
<accession>A0ABQ9GQP4</accession>
<keyword evidence="2" id="KW-1133">Transmembrane helix</keyword>
<name>A0ABQ9GQP4_9NEOP</name>
<dbReference type="EMBL" id="JARBHB010000010">
    <property type="protein sequence ID" value="KAJ8874375.1"/>
    <property type="molecule type" value="Genomic_DNA"/>
</dbReference>
<gene>
    <name evidence="3" type="ORF">PR048_025223</name>
</gene>
<reference evidence="3 4" key="1">
    <citation type="submission" date="2023-02" db="EMBL/GenBank/DDBJ databases">
        <title>LHISI_Scaffold_Assembly.</title>
        <authorList>
            <person name="Stuart O.P."/>
            <person name="Cleave R."/>
            <person name="Magrath M.J.L."/>
            <person name="Mikheyev A.S."/>
        </authorList>
    </citation>
    <scope>NUCLEOTIDE SEQUENCE [LARGE SCALE GENOMIC DNA]</scope>
    <source>
        <strain evidence="3">Daus_M_001</strain>
        <tissue evidence="3">Leg muscle</tissue>
    </source>
</reference>